<proteinExistence type="predicted"/>
<keyword evidence="3" id="KW-1185">Reference proteome</keyword>
<evidence type="ECO:0000256" key="1">
    <source>
        <dbReference type="SAM" id="MobiDB-lite"/>
    </source>
</evidence>
<reference evidence="2 3" key="1">
    <citation type="submission" date="2019-09" db="EMBL/GenBank/DDBJ databases">
        <title>The characteristics and genome analysis of VB_ApiP_XC38, a novel N4-like phage Infecting Acinetobacter pittii.</title>
        <authorList>
            <person name="Cheng M."/>
        </authorList>
    </citation>
    <scope>NUCLEOTIDE SEQUENCE [LARGE SCALE GENOMIC DNA]</scope>
</reference>
<evidence type="ECO:0000313" key="3">
    <source>
        <dbReference type="Proteomes" id="UP000326537"/>
    </source>
</evidence>
<feature type="region of interest" description="Disordered" evidence="1">
    <location>
        <begin position="49"/>
        <end position="74"/>
    </location>
</feature>
<dbReference type="EMBL" id="MN508356">
    <property type="protein sequence ID" value="QFR59696.1"/>
    <property type="molecule type" value="Genomic_DNA"/>
</dbReference>
<name>A0A5P8PR14_9CAUD</name>
<organism evidence="2 3">
    <name type="scientific">Acinetobacter phage VB_ApiP_XC38</name>
    <dbReference type="NCBI Taxonomy" id="2655002"/>
    <lineage>
        <taxon>Viruses</taxon>
        <taxon>Duplodnaviria</taxon>
        <taxon>Heunggongvirae</taxon>
        <taxon>Uroviricota</taxon>
        <taxon>Caudoviricetes</taxon>
        <taxon>Schitoviridae</taxon>
        <taxon>Exceevirus</taxon>
        <taxon>Exceevirus Xc38</taxon>
    </lineage>
</organism>
<accession>A0A5P8PR14</accession>
<dbReference type="Proteomes" id="UP000326537">
    <property type="component" value="Segment"/>
</dbReference>
<gene>
    <name evidence="2" type="ORF">VBApiPXC38_09</name>
</gene>
<evidence type="ECO:0000313" key="2">
    <source>
        <dbReference type="EMBL" id="QFR59696.1"/>
    </source>
</evidence>
<sequence>MSDVQQTQNTLSEEQQVQAIASLKKQADRLGVTYKSNVSVATLQKAIQAKLDGEPDESEGNTEVDTKSKRQSEAEQLEALHDKAMKLVRVIVTPMEATKAANLESEIFCAGNSKLGTVKRLVVFGEPWHVEQILLNSIKEKKYQMFTTKKNARGIEITSAKLVPAYAINVLPDLTEEELKELADHQVRTRSLADED</sequence>
<protein>
    <submittedName>
        <fullName evidence="2">Uncharacterized protein</fullName>
    </submittedName>
</protein>
<feature type="compositionally biased region" description="Basic and acidic residues" evidence="1">
    <location>
        <begin position="64"/>
        <end position="74"/>
    </location>
</feature>